<feature type="region of interest" description="Disordered" evidence="1">
    <location>
        <begin position="46"/>
        <end position="69"/>
    </location>
</feature>
<proteinExistence type="predicted"/>
<comment type="caution">
    <text evidence="2">The sequence shown here is derived from an EMBL/GenBank/DDBJ whole genome shotgun (WGS) entry which is preliminary data.</text>
</comment>
<dbReference type="AlphaFoldDB" id="A0ABD5ZHS4"/>
<reference evidence="2 3" key="1">
    <citation type="journal article" date="2019" name="Int. J. Syst. Evol. Microbiol.">
        <title>The Global Catalogue of Microorganisms (GCM) 10K type strain sequencing project: providing services to taxonomists for standard genome sequencing and annotation.</title>
        <authorList>
            <consortium name="The Broad Institute Genomics Platform"/>
            <consortium name="The Broad Institute Genome Sequencing Center for Infectious Disease"/>
            <person name="Wu L."/>
            <person name="Ma J."/>
        </authorList>
    </citation>
    <scope>NUCLEOTIDE SEQUENCE [LARGE SCALE GENOMIC DNA]</scope>
    <source>
        <strain evidence="2 3">DSM 29988</strain>
    </source>
</reference>
<dbReference type="Proteomes" id="UP001596481">
    <property type="component" value="Unassembled WGS sequence"/>
</dbReference>
<gene>
    <name evidence="2" type="ORF">ACFQJC_14570</name>
</gene>
<dbReference type="RefSeq" id="WP_390224688.1">
    <property type="nucleotide sequence ID" value="NZ_JBHTAA010000005.1"/>
</dbReference>
<evidence type="ECO:0000256" key="1">
    <source>
        <dbReference type="SAM" id="MobiDB-lite"/>
    </source>
</evidence>
<dbReference type="EMBL" id="JBHTAA010000005">
    <property type="protein sequence ID" value="MFC7204741.1"/>
    <property type="molecule type" value="Genomic_DNA"/>
</dbReference>
<evidence type="ECO:0008006" key="4">
    <source>
        <dbReference type="Google" id="ProtNLM"/>
    </source>
</evidence>
<protein>
    <recommendedName>
        <fullName evidence="4">Ribbon-helix-helix protein CopG domain-containing protein</fullName>
    </recommendedName>
</protein>
<organism evidence="2 3">
    <name type="scientific">Haloferax namakaokahaiae</name>
    <dbReference type="NCBI Taxonomy" id="1748331"/>
    <lineage>
        <taxon>Archaea</taxon>
        <taxon>Methanobacteriati</taxon>
        <taxon>Methanobacteriota</taxon>
        <taxon>Stenosarchaea group</taxon>
        <taxon>Halobacteria</taxon>
        <taxon>Halobacteriales</taxon>
        <taxon>Haloferacaceae</taxon>
        <taxon>Haloferax</taxon>
    </lineage>
</organism>
<evidence type="ECO:0000313" key="2">
    <source>
        <dbReference type="EMBL" id="MFC7204741.1"/>
    </source>
</evidence>
<keyword evidence="3" id="KW-1185">Reference proteome</keyword>
<evidence type="ECO:0000313" key="3">
    <source>
        <dbReference type="Proteomes" id="UP001596481"/>
    </source>
</evidence>
<accession>A0ABD5ZHS4</accession>
<name>A0ABD5ZHS4_9EURY</name>
<sequence length="141" mass="15298">MSSAQEPAESTTVQARVNDPELVKAIEQETKDCSTSAVVREALRGHLLDADDRDGDEDNSAIPGGMAGRGYRSLRKHVEMDNGLIPVSAAESLIASDLNIKKDSVRSTVFAPLRRRGLIHLMQTVNAVFVEVRSPEVAEDV</sequence>